<reference evidence="1" key="1">
    <citation type="submission" date="2019-08" db="EMBL/GenBank/DDBJ databases">
        <authorList>
            <person name="Kucharzyk K."/>
            <person name="Murdoch R.W."/>
            <person name="Higgins S."/>
            <person name="Loffler F."/>
        </authorList>
    </citation>
    <scope>NUCLEOTIDE SEQUENCE</scope>
</reference>
<accession>A0A645H9Q7</accession>
<proteinExistence type="predicted"/>
<protein>
    <submittedName>
        <fullName evidence="1">Uncharacterized protein</fullName>
    </submittedName>
</protein>
<name>A0A645H9Q7_9ZZZZ</name>
<dbReference type="EMBL" id="VSSQ01088503">
    <property type="protein sequence ID" value="MPN35112.1"/>
    <property type="molecule type" value="Genomic_DNA"/>
</dbReference>
<comment type="caution">
    <text evidence="1">The sequence shown here is derived from an EMBL/GenBank/DDBJ whole genome shotgun (WGS) entry which is preliminary data.</text>
</comment>
<gene>
    <name evidence="1" type="ORF">SDC9_182607</name>
</gene>
<dbReference type="AlphaFoldDB" id="A0A645H9Q7"/>
<organism evidence="1">
    <name type="scientific">bioreactor metagenome</name>
    <dbReference type="NCBI Taxonomy" id="1076179"/>
    <lineage>
        <taxon>unclassified sequences</taxon>
        <taxon>metagenomes</taxon>
        <taxon>ecological metagenomes</taxon>
    </lineage>
</organism>
<evidence type="ECO:0000313" key="1">
    <source>
        <dbReference type="EMBL" id="MPN35112.1"/>
    </source>
</evidence>
<sequence length="69" mass="7061">MKQPAADHPGFLDVGGVGVGLVDGNRGGKIPVGADISLQTCRELVHSAAFILGKVAPLYFCLPCIGIEA</sequence>